<dbReference type="EMBL" id="JX649867">
    <property type="protein sequence ID" value="AGC71268.1"/>
    <property type="molecule type" value="Genomic_DNA"/>
</dbReference>
<evidence type="ECO:0000259" key="3">
    <source>
        <dbReference type="Pfam" id="PF12089"/>
    </source>
</evidence>
<name>L7VW46_9BACT</name>
<reference evidence="4" key="1">
    <citation type="submission" date="2012-09" db="EMBL/GenBank/DDBJ databases">
        <title>Metagenomic Characterization of a Microbial Community in Wastewater Detects High Levels of Antibiotic Resistance.</title>
        <authorList>
            <person name="Abrams M."/>
            <person name="Caldwell A."/>
            <person name="Vandaei E."/>
            <person name="Lee W."/>
            <person name="Perrott J."/>
            <person name="Khan S.Y."/>
            <person name="Ta J."/>
            <person name="Romero D."/>
            <person name="Nguyen V."/>
            <person name="Pourmand N."/>
            <person name="Ouverney C.C."/>
        </authorList>
    </citation>
    <scope>NUCLEOTIDE SEQUENCE</scope>
</reference>
<sequence>MSPAPTKTPTAKPAPSKPASTPTAKSKTTPAKPATTPAKAAPAKPAAVAGDAVAVPPRKQRIAQLRLVQIDAWSVMKTSFVLSIALGIIQIVAVAIVWFVLGQAGVFDSINSMLSDVIGGEGNSFDITTYFGTSRVIGFTMLAAVLNVVLLTALSTLAAFLYNLAATLLGGIEVTWAEDR</sequence>
<feature type="region of interest" description="Disordered" evidence="1">
    <location>
        <begin position="1"/>
        <end position="43"/>
    </location>
</feature>
<protein>
    <recommendedName>
        <fullName evidence="3">DUF3566 domain-containing protein</fullName>
    </recommendedName>
</protein>
<feature type="transmembrane region" description="Helical" evidence="2">
    <location>
        <begin position="80"/>
        <end position="101"/>
    </location>
</feature>
<organism evidence="4">
    <name type="scientific">uncultured bacterium A1Q1_fos_140</name>
    <dbReference type="NCBI Taxonomy" id="1256547"/>
    <lineage>
        <taxon>Bacteria</taxon>
        <taxon>environmental samples</taxon>
    </lineage>
</organism>
<keyword evidence="2" id="KW-0812">Transmembrane</keyword>
<evidence type="ECO:0000256" key="1">
    <source>
        <dbReference type="SAM" id="MobiDB-lite"/>
    </source>
</evidence>
<evidence type="ECO:0000256" key="2">
    <source>
        <dbReference type="SAM" id="Phobius"/>
    </source>
</evidence>
<dbReference type="Pfam" id="PF12089">
    <property type="entry name" value="DUF3566"/>
    <property type="match status" value="1"/>
</dbReference>
<keyword evidence="2" id="KW-0472">Membrane</keyword>
<dbReference type="AlphaFoldDB" id="L7VW46"/>
<evidence type="ECO:0000313" key="4">
    <source>
        <dbReference type="EMBL" id="AGC71268.1"/>
    </source>
</evidence>
<accession>L7VW46</accession>
<feature type="transmembrane region" description="Helical" evidence="2">
    <location>
        <begin position="136"/>
        <end position="162"/>
    </location>
</feature>
<keyword evidence="2" id="KW-1133">Transmembrane helix</keyword>
<feature type="domain" description="DUF3566" evidence="3">
    <location>
        <begin position="61"/>
        <end position="177"/>
    </location>
</feature>
<dbReference type="InterPro" id="IPR021949">
    <property type="entry name" value="DUF3566_TM"/>
</dbReference>
<proteinExistence type="predicted"/>